<evidence type="ECO:0000256" key="4">
    <source>
        <dbReference type="SAM" id="SignalP"/>
    </source>
</evidence>
<evidence type="ECO:0000256" key="1">
    <source>
        <dbReference type="ARBA" id="ARBA00022729"/>
    </source>
</evidence>
<evidence type="ECO:0000313" key="6">
    <source>
        <dbReference type="EMBL" id="MDR6844858.1"/>
    </source>
</evidence>
<gene>
    <name evidence="6" type="ORF">J2W95_001557</name>
</gene>
<proteinExistence type="predicted"/>
<keyword evidence="6" id="KW-0031">Aminopeptidase</keyword>
<feature type="domain" description="Peptidase S9 prolyl oligopeptidase catalytic" evidence="5">
    <location>
        <begin position="422"/>
        <end position="633"/>
    </location>
</feature>
<dbReference type="InterPro" id="IPR011659">
    <property type="entry name" value="WD40"/>
</dbReference>
<dbReference type="RefSeq" id="WP_310005628.1">
    <property type="nucleotide sequence ID" value="NZ_JAVDTX010000003.1"/>
</dbReference>
<dbReference type="Gene3D" id="3.40.50.1820">
    <property type="entry name" value="alpha/beta hydrolase"/>
    <property type="match status" value="1"/>
</dbReference>
<dbReference type="InterPro" id="IPR001375">
    <property type="entry name" value="Peptidase_S9_cat"/>
</dbReference>
<dbReference type="InterPro" id="IPR029058">
    <property type="entry name" value="AB_hydrolase_fold"/>
</dbReference>
<keyword evidence="1 4" id="KW-0732">Signal</keyword>
<evidence type="ECO:0000259" key="5">
    <source>
        <dbReference type="Pfam" id="PF00326"/>
    </source>
</evidence>
<keyword evidence="3" id="KW-0720">Serine protease</keyword>
<dbReference type="GO" id="GO:0004177">
    <property type="term" value="F:aminopeptidase activity"/>
    <property type="evidence" value="ECO:0007669"/>
    <property type="project" value="UniProtKB-KW"/>
</dbReference>
<protein>
    <submittedName>
        <fullName evidence="6">Dipeptidyl aminopeptidase/acylaminoacyl peptidase</fullName>
    </submittedName>
</protein>
<evidence type="ECO:0000256" key="3">
    <source>
        <dbReference type="ARBA" id="ARBA00022825"/>
    </source>
</evidence>
<sequence>MRKTILLMLTMMSLTASAQNVMTPELLWKLGRITPLGISKDGKNVVYKVSTPSVEENKSSSKYYTVAISGGTAVEVKDTKEILFDKNVSPDGKYIVYNQEVKIDNVLGKDYYPNLDKSDAQIYNGLDYRHWDTWNEGKFNHVFYKENKEGAEGIDILKGENFDSPQKPFGGDEDYNWSPDGKSIVYVCKKKAGTQYALSTDTNIYEYNLETGKTINRTEGNFGYDMAPQFSPSGDLTWLQMKRDGYEADKNDLIVSFKGIKMNLTANWDGTVSSFKWSNDGKKVYFIAPIDGTLQLFEVNFPGLTKIAITVKQVTNGDFDVHDLVGFSGDDVIVTRTDMNHASEIFSYNLKKKSWKQLSNVNTETYSTLALSKTERRYVTTTDGKKMLVWVILPPNFDATKKYPTLLYCQGGPQSPLTQFYSFRWNFQLMAANGYVVVAPNRRGMQGHGVEWNEQISKDWGGQVMDDYLSAIDDIAKESYVDKARLGCVGASYGGYSVFYLAGIHNNRFKTFIAHDGVFNTQSMFGTTEEVFFNNWDFGGAYWEKDNAAAQKAYTKFNPINYVQNWNTPILIIQGGIDFRVPIGQGQEAFQAAQIRGIKSRFLYFPEENHWVLKPQNAQVWQKEFYKWLNETL</sequence>
<organism evidence="6 7">
    <name type="scientific">Flavobacterium granuli</name>
    <dbReference type="NCBI Taxonomy" id="280093"/>
    <lineage>
        <taxon>Bacteria</taxon>
        <taxon>Pseudomonadati</taxon>
        <taxon>Bacteroidota</taxon>
        <taxon>Flavobacteriia</taxon>
        <taxon>Flavobacteriales</taxon>
        <taxon>Flavobacteriaceae</taxon>
        <taxon>Flavobacterium</taxon>
    </lineage>
</organism>
<dbReference type="PANTHER" id="PTHR42776">
    <property type="entry name" value="SERINE PEPTIDASE S9 FAMILY MEMBER"/>
    <property type="match status" value="1"/>
</dbReference>
<dbReference type="Pfam" id="PF07676">
    <property type="entry name" value="PD40"/>
    <property type="match status" value="1"/>
</dbReference>
<reference evidence="6 7" key="1">
    <citation type="submission" date="2023-07" db="EMBL/GenBank/DDBJ databases">
        <title>Sorghum-associated microbial communities from plants grown in Nebraska, USA.</title>
        <authorList>
            <person name="Schachtman D."/>
        </authorList>
    </citation>
    <scope>NUCLEOTIDE SEQUENCE [LARGE SCALE GENOMIC DNA]</scope>
    <source>
        <strain evidence="6 7">BE124</strain>
    </source>
</reference>
<dbReference type="Pfam" id="PF00326">
    <property type="entry name" value="Peptidase_S9"/>
    <property type="match status" value="1"/>
</dbReference>
<evidence type="ECO:0000313" key="7">
    <source>
        <dbReference type="Proteomes" id="UP001261871"/>
    </source>
</evidence>
<dbReference type="InterPro" id="IPR011042">
    <property type="entry name" value="6-blade_b-propeller_TolB-like"/>
</dbReference>
<feature type="chain" id="PRO_5046943425" evidence="4">
    <location>
        <begin position="19"/>
        <end position="633"/>
    </location>
</feature>
<dbReference type="SUPFAM" id="SSF82171">
    <property type="entry name" value="DPP6 N-terminal domain-like"/>
    <property type="match status" value="1"/>
</dbReference>
<dbReference type="PANTHER" id="PTHR42776:SF13">
    <property type="entry name" value="DIPEPTIDYL-PEPTIDASE 5"/>
    <property type="match status" value="1"/>
</dbReference>
<feature type="signal peptide" evidence="4">
    <location>
        <begin position="1"/>
        <end position="18"/>
    </location>
</feature>
<dbReference type="SUPFAM" id="SSF53474">
    <property type="entry name" value="alpha/beta-Hydrolases"/>
    <property type="match status" value="1"/>
</dbReference>
<keyword evidence="2" id="KW-0378">Hydrolase</keyword>
<comment type="caution">
    <text evidence="6">The sequence shown here is derived from an EMBL/GenBank/DDBJ whole genome shotgun (WGS) entry which is preliminary data.</text>
</comment>
<keyword evidence="7" id="KW-1185">Reference proteome</keyword>
<dbReference type="EMBL" id="JAVDTX010000003">
    <property type="protein sequence ID" value="MDR6844858.1"/>
    <property type="molecule type" value="Genomic_DNA"/>
</dbReference>
<dbReference type="Proteomes" id="UP001261871">
    <property type="component" value="Unassembled WGS sequence"/>
</dbReference>
<evidence type="ECO:0000256" key="2">
    <source>
        <dbReference type="ARBA" id="ARBA00022801"/>
    </source>
</evidence>
<keyword evidence="6" id="KW-0645">Protease</keyword>
<dbReference type="Gene3D" id="2.120.10.30">
    <property type="entry name" value="TolB, C-terminal domain"/>
    <property type="match status" value="1"/>
</dbReference>
<name>A0ABU1S1F5_9FLAO</name>
<accession>A0ABU1S1F5</accession>